<dbReference type="PROSITE" id="PS50109">
    <property type="entry name" value="HIS_KIN"/>
    <property type="match status" value="1"/>
</dbReference>
<dbReference type="Gene3D" id="1.10.287.130">
    <property type="match status" value="1"/>
</dbReference>
<feature type="transmembrane region" description="Helical" evidence="13">
    <location>
        <begin position="315"/>
        <end position="336"/>
    </location>
</feature>
<keyword evidence="13" id="KW-1133">Transmembrane helix</keyword>
<dbReference type="SUPFAM" id="SSF47384">
    <property type="entry name" value="Homodimeric domain of signal transducing histidine kinase"/>
    <property type="match status" value="1"/>
</dbReference>
<comment type="catalytic activity">
    <reaction evidence="1">
        <text>ATP + protein L-histidine = ADP + protein N-phospho-L-histidine.</text>
        <dbReference type="EC" id="2.7.13.3"/>
    </reaction>
</comment>
<dbReference type="RefSeq" id="WP_265675694.1">
    <property type="nucleotide sequence ID" value="NZ_JAKRRY010000019.1"/>
</dbReference>
<dbReference type="Pfam" id="PF02518">
    <property type="entry name" value="HATPase_c"/>
    <property type="match status" value="1"/>
</dbReference>
<dbReference type="GO" id="GO:0005524">
    <property type="term" value="F:ATP binding"/>
    <property type="evidence" value="ECO:0007669"/>
    <property type="project" value="UniProtKB-KW"/>
</dbReference>
<dbReference type="PANTHER" id="PTHR45339:SF1">
    <property type="entry name" value="HYBRID SIGNAL TRANSDUCTION HISTIDINE KINASE J"/>
    <property type="match status" value="1"/>
</dbReference>
<dbReference type="GO" id="GO:0016787">
    <property type="term" value="F:hydrolase activity"/>
    <property type="evidence" value="ECO:0007669"/>
    <property type="project" value="UniProtKB-KW"/>
</dbReference>
<dbReference type="InterPro" id="IPR004358">
    <property type="entry name" value="Sig_transdc_His_kin-like_C"/>
</dbReference>
<dbReference type="AlphaFoldDB" id="A0A9X3CPQ6"/>
<keyword evidence="8 16" id="KW-0067">ATP-binding</keyword>
<evidence type="ECO:0000256" key="6">
    <source>
        <dbReference type="ARBA" id="ARBA00022777"/>
    </source>
</evidence>
<dbReference type="GO" id="GO:0000155">
    <property type="term" value="F:phosphorelay sensor kinase activity"/>
    <property type="evidence" value="ECO:0007669"/>
    <property type="project" value="InterPro"/>
</dbReference>
<evidence type="ECO:0000256" key="11">
    <source>
        <dbReference type="ARBA" id="ARBA00068150"/>
    </source>
</evidence>
<dbReference type="Gene3D" id="3.40.50.2300">
    <property type="match status" value="1"/>
</dbReference>
<evidence type="ECO:0000256" key="2">
    <source>
        <dbReference type="ARBA" id="ARBA00012438"/>
    </source>
</evidence>
<dbReference type="FunFam" id="3.30.565.10:FF:000010">
    <property type="entry name" value="Sensor histidine kinase RcsC"/>
    <property type="match status" value="1"/>
</dbReference>
<accession>A0A9X3CPQ6</accession>
<dbReference type="Pfam" id="PF00512">
    <property type="entry name" value="HisKA"/>
    <property type="match status" value="1"/>
</dbReference>
<dbReference type="SUPFAM" id="SSF55874">
    <property type="entry name" value="ATPase domain of HSP90 chaperone/DNA topoisomerase II/histidine kinase"/>
    <property type="match status" value="1"/>
</dbReference>
<evidence type="ECO:0000256" key="12">
    <source>
        <dbReference type="PROSITE-ProRule" id="PRU00169"/>
    </source>
</evidence>
<proteinExistence type="predicted"/>
<dbReference type="EMBL" id="JAKRRY010000019">
    <property type="protein sequence ID" value="MCW8347161.1"/>
    <property type="molecule type" value="Genomic_DNA"/>
</dbReference>
<keyword evidence="6" id="KW-0418">Kinase</keyword>
<dbReference type="FunFam" id="1.10.287.130:FF:000002">
    <property type="entry name" value="Two-component osmosensing histidine kinase"/>
    <property type="match status" value="1"/>
</dbReference>
<comment type="subunit">
    <text evidence="10">At low DSF concentrations, interacts with RpfF.</text>
</comment>
<dbReference type="InterPro" id="IPR036097">
    <property type="entry name" value="HisK_dim/P_sf"/>
</dbReference>
<organism evidence="16 17">
    <name type="scientific">Vibrio qingdaonensis</name>
    <dbReference type="NCBI Taxonomy" id="2829491"/>
    <lineage>
        <taxon>Bacteria</taxon>
        <taxon>Pseudomonadati</taxon>
        <taxon>Pseudomonadota</taxon>
        <taxon>Gammaproteobacteria</taxon>
        <taxon>Vibrionales</taxon>
        <taxon>Vibrionaceae</taxon>
        <taxon>Vibrio</taxon>
    </lineage>
</organism>
<dbReference type="SMART" id="SM00448">
    <property type="entry name" value="REC"/>
    <property type="match status" value="1"/>
</dbReference>
<evidence type="ECO:0000259" key="15">
    <source>
        <dbReference type="PROSITE" id="PS50110"/>
    </source>
</evidence>
<dbReference type="SMART" id="SM00387">
    <property type="entry name" value="HATPase_c"/>
    <property type="match status" value="1"/>
</dbReference>
<name>A0A9X3CPQ6_9VIBR</name>
<gene>
    <name evidence="16" type="ORF">MD535_14240</name>
</gene>
<evidence type="ECO:0000256" key="7">
    <source>
        <dbReference type="ARBA" id="ARBA00022801"/>
    </source>
</evidence>
<evidence type="ECO:0000256" key="10">
    <source>
        <dbReference type="ARBA" id="ARBA00064003"/>
    </source>
</evidence>
<keyword evidence="13" id="KW-0812">Transmembrane</keyword>
<dbReference type="Gene3D" id="3.30.565.10">
    <property type="entry name" value="Histidine kinase-like ATPase, C-terminal domain"/>
    <property type="match status" value="1"/>
</dbReference>
<reference evidence="16" key="1">
    <citation type="submission" date="2022-02" db="EMBL/GenBank/DDBJ databases">
        <title>Vibrio sp. nov, a new bacterium isolated from seawater.</title>
        <authorList>
            <person name="Yuan Y."/>
        </authorList>
    </citation>
    <scope>NUCLEOTIDE SEQUENCE</scope>
    <source>
        <strain evidence="16">ZSDZ65</strain>
    </source>
</reference>
<dbReference type="PRINTS" id="PR00344">
    <property type="entry name" value="BCTRLSENSOR"/>
</dbReference>
<evidence type="ECO:0000259" key="14">
    <source>
        <dbReference type="PROSITE" id="PS50109"/>
    </source>
</evidence>
<feature type="modified residue" description="4-aspartylphosphate" evidence="12">
    <location>
        <position position="860"/>
    </location>
</feature>
<evidence type="ECO:0000256" key="1">
    <source>
        <dbReference type="ARBA" id="ARBA00000085"/>
    </source>
</evidence>
<dbReference type="CDD" id="cd00082">
    <property type="entry name" value="HisKA"/>
    <property type="match status" value="1"/>
</dbReference>
<dbReference type="InterPro" id="IPR003661">
    <property type="entry name" value="HisK_dim/P_dom"/>
</dbReference>
<dbReference type="Proteomes" id="UP001155587">
    <property type="component" value="Unassembled WGS sequence"/>
</dbReference>
<evidence type="ECO:0000256" key="9">
    <source>
        <dbReference type="ARBA" id="ARBA00023012"/>
    </source>
</evidence>
<evidence type="ECO:0000256" key="5">
    <source>
        <dbReference type="ARBA" id="ARBA00022741"/>
    </source>
</evidence>
<dbReference type="SUPFAM" id="SSF52172">
    <property type="entry name" value="CheY-like"/>
    <property type="match status" value="1"/>
</dbReference>
<dbReference type="InterPro" id="IPR003594">
    <property type="entry name" value="HATPase_dom"/>
</dbReference>
<dbReference type="PANTHER" id="PTHR45339">
    <property type="entry name" value="HYBRID SIGNAL TRANSDUCTION HISTIDINE KINASE J"/>
    <property type="match status" value="1"/>
</dbReference>
<sequence>MGLLNKMSIKIRIILLAVLPLLVIICFSVWETSRTNANQQQMVLLADKVAFLGAFSRVLSEIHYLRLDALHRRFSPSHHHLFIDEDDDKKIQAFTASIQSMRHEIEKIYANSTPTNITNALDEVSASSNELALVESSEELQEWSAWNIEQLKGITRKLEGIPVDTSSSTLESHLNALFLLTWIKMWATEENWLIHFDLHGDHDVNFYDRHEQRHALNTLFERQQYLIDRFISINADPQQINLLLDTFADNSFIDSINFRDLVMNSEFDTLSENDKGPGARALDQRLVLINQVTNQINKQLSNDMIKRLSNLQQQLWVGLAVTLILIITLFILSINITRRILFFLNSTLDTFEKIESSSRSHIVTASTTGHDEFSRFGQKINTLIRERQENEHRMIAAKEEAERANVAKSSFLANMSHEIRTPLNGIIGMSGILSDSNLNPIQRDYLNTIETSSQTLLILINDILDISKIESGNLLISLHRSNLREIAYDTLAIVLAKANEKDLDLHIEFSANFPHTLLIDDHRLRQILMNLMSNAVKFTQAGFVKMTIHVTPIKNETCRLMIAVSDSGIGIDKDKQEAIFKPFTQEDSSVTRQFGGTGLGLAISSQLVGLMGGKIEIESEKNHGSTFHFEIDSAVVQPLPPAQNSLLLQQFCIINNEQELADQLTLEMAHFSLPISHQFTSIKHMPAQGLDGVTILYCLSNDRNAIDDLQQMTTTYPANPLILVQRQSTPKTEYETVLSGLITFPLLGARLLDTLTNAHTQHDALNQRQQEASMNKSNHVPHIDAVASLSHDPVHLPLFETGENTASLSILLVEDNQVNQKVASLLLKKSGYEVDIANNGQEALDYLCDPTNQYHTVLMDCMMPVKDGFTASAEFRAYERQYNMAKTPIIALTASVLDEDIRRCSESGMDDYISKPFNKSVLLEKIKNIRQSANLI</sequence>
<dbReference type="CDD" id="cd17546">
    <property type="entry name" value="REC_hyHK_CKI1_RcsC-like"/>
    <property type="match status" value="1"/>
</dbReference>
<evidence type="ECO:0000313" key="17">
    <source>
        <dbReference type="Proteomes" id="UP001155587"/>
    </source>
</evidence>
<dbReference type="InterPro" id="IPR036890">
    <property type="entry name" value="HATPase_C_sf"/>
</dbReference>
<dbReference type="EC" id="2.7.13.3" evidence="2"/>
<keyword evidence="4" id="KW-0808">Transferase</keyword>
<keyword evidence="5" id="KW-0547">Nucleotide-binding</keyword>
<keyword evidence="7" id="KW-0378">Hydrolase</keyword>
<dbReference type="PROSITE" id="PS50110">
    <property type="entry name" value="RESPONSE_REGULATORY"/>
    <property type="match status" value="1"/>
</dbReference>
<keyword evidence="9" id="KW-0902">Two-component regulatory system</keyword>
<dbReference type="Pfam" id="PF00072">
    <property type="entry name" value="Response_reg"/>
    <property type="match status" value="1"/>
</dbReference>
<dbReference type="InterPro" id="IPR001789">
    <property type="entry name" value="Sig_transdc_resp-reg_receiver"/>
</dbReference>
<comment type="caution">
    <text evidence="16">The sequence shown here is derived from an EMBL/GenBank/DDBJ whole genome shotgun (WGS) entry which is preliminary data.</text>
</comment>
<protein>
    <recommendedName>
        <fullName evidence="11">Sensory/regulatory protein RpfC</fullName>
        <ecNumber evidence="2">2.7.13.3</ecNumber>
    </recommendedName>
</protein>
<dbReference type="InterPro" id="IPR005467">
    <property type="entry name" value="His_kinase_dom"/>
</dbReference>
<dbReference type="SMART" id="SM00388">
    <property type="entry name" value="HisKA"/>
    <property type="match status" value="1"/>
</dbReference>
<keyword evidence="13" id="KW-0472">Membrane</keyword>
<evidence type="ECO:0000313" key="16">
    <source>
        <dbReference type="EMBL" id="MCW8347161.1"/>
    </source>
</evidence>
<keyword evidence="17" id="KW-1185">Reference proteome</keyword>
<feature type="domain" description="Response regulatory" evidence="15">
    <location>
        <begin position="809"/>
        <end position="930"/>
    </location>
</feature>
<evidence type="ECO:0000256" key="3">
    <source>
        <dbReference type="ARBA" id="ARBA00022553"/>
    </source>
</evidence>
<feature type="domain" description="Histidine kinase" evidence="14">
    <location>
        <begin position="414"/>
        <end position="635"/>
    </location>
</feature>
<dbReference type="InterPro" id="IPR011006">
    <property type="entry name" value="CheY-like_superfamily"/>
</dbReference>
<evidence type="ECO:0000256" key="4">
    <source>
        <dbReference type="ARBA" id="ARBA00022679"/>
    </source>
</evidence>
<evidence type="ECO:0000256" key="8">
    <source>
        <dbReference type="ARBA" id="ARBA00022840"/>
    </source>
</evidence>
<keyword evidence="3 12" id="KW-0597">Phosphoprotein</keyword>
<dbReference type="CDD" id="cd16922">
    <property type="entry name" value="HATPase_EvgS-ArcB-TorS-like"/>
    <property type="match status" value="1"/>
</dbReference>
<evidence type="ECO:0000256" key="13">
    <source>
        <dbReference type="SAM" id="Phobius"/>
    </source>
</evidence>